<comment type="caution">
    <text evidence="5">The sequence shown here is derived from an EMBL/GenBank/DDBJ whole genome shotgun (WGS) entry which is preliminary data.</text>
</comment>
<dbReference type="Gene3D" id="3.40.30.10">
    <property type="entry name" value="Glutaredoxin"/>
    <property type="match status" value="1"/>
</dbReference>
<evidence type="ECO:0000259" key="4">
    <source>
        <dbReference type="Pfam" id="PF13462"/>
    </source>
</evidence>
<dbReference type="GeneID" id="71855114"/>
<feature type="compositionally biased region" description="Acidic residues" evidence="3">
    <location>
        <begin position="234"/>
        <end position="276"/>
    </location>
</feature>
<gene>
    <name evidence="5" type="ORF">ACFOZ7_02725</name>
</gene>
<dbReference type="SUPFAM" id="SSF52833">
    <property type="entry name" value="Thioredoxin-like"/>
    <property type="match status" value="1"/>
</dbReference>
<dbReference type="InterPro" id="IPR036249">
    <property type="entry name" value="Thioredoxin-like_sf"/>
</dbReference>
<dbReference type="InterPro" id="IPR012336">
    <property type="entry name" value="Thioredoxin-like_fold"/>
</dbReference>
<comment type="similarity">
    <text evidence="1">Belongs to the glutaredoxin family.</text>
</comment>
<name>A0ABD5NVX7_9EURY</name>
<dbReference type="Pfam" id="PF13462">
    <property type="entry name" value="Thioredoxin_4"/>
    <property type="match status" value="1"/>
</dbReference>
<keyword evidence="2" id="KW-0249">Electron transport</keyword>
<proteinExistence type="inferred from homology"/>
<evidence type="ECO:0000313" key="5">
    <source>
        <dbReference type="EMBL" id="MFC4245925.1"/>
    </source>
</evidence>
<dbReference type="EMBL" id="JBHSDJ010000003">
    <property type="protein sequence ID" value="MFC4245925.1"/>
    <property type="molecule type" value="Genomic_DNA"/>
</dbReference>
<evidence type="ECO:0000256" key="2">
    <source>
        <dbReference type="ARBA" id="ARBA00022982"/>
    </source>
</evidence>
<feature type="compositionally biased region" description="Acidic residues" evidence="3">
    <location>
        <begin position="284"/>
        <end position="306"/>
    </location>
</feature>
<dbReference type="AlphaFoldDB" id="A0ABD5NVX7"/>
<dbReference type="RefSeq" id="WP_246968286.1">
    <property type="nucleotide sequence ID" value="NZ_CP095397.1"/>
</dbReference>
<sequence>MPQTTRRTVLTAAGTVSLLGLGGIATGSSSPVVDAPIPADSDARTYPTMGNADAPTATVYSNFKCPYTQEFVLGNLEAIVDEFVETGRLAIQFYDLAYEPGDASTYYISSSDPRIAAFALGVWDEDPNSYWQFYVETFEDLPGGYIDYDELASRAQSAGVSSVDQIVERTRAGTYDDAVEQVATAAADDGVTFTPTLELAGETTAPHHDTQSILEWIETRLEDEPTETSGGGDESTETDGDEDTAESDSTEDTDSDADSSEGVDESTDETSSDGGDETATGDADVNESEPVASDEDEFEWVSEPEEPTATGETCP</sequence>
<organism evidence="5 6">
    <name type="scientific">Natribaculum luteum</name>
    <dbReference type="NCBI Taxonomy" id="1586232"/>
    <lineage>
        <taxon>Archaea</taxon>
        <taxon>Methanobacteriati</taxon>
        <taxon>Methanobacteriota</taxon>
        <taxon>Stenosarchaea group</taxon>
        <taxon>Halobacteria</taxon>
        <taxon>Halobacteriales</taxon>
        <taxon>Natrialbaceae</taxon>
        <taxon>Natribaculum</taxon>
    </lineage>
</organism>
<protein>
    <submittedName>
        <fullName evidence="5">Thioredoxin domain-containing protein</fullName>
    </submittedName>
</protein>
<dbReference type="Proteomes" id="UP001595821">
    <property type="component" value="Unassembled WGS sequence"/>
</dbReference>
<feature type="region of interest" description="Disordered" evidence="3">
    <location>
        <begin position="222"/>
        <end position="315"/>
    </location>
</feature>
<accession>A0ABD5NVX7</accession>
<dbReference type="InterPro" id="IPR006311">
    <property type="entry name" value="TAT_signal"/>
</dbReference>
<feature type="domain" description="Thioredoxin-like fold" evidence="4">
    <location>
        <begin position="45"/>
        <end position="218"/>
    </location>
</feature>
<reference evidence="5 6" key="1">
    <citation type="journal article" date="2014" name="Int. J. Syst. Evol. Microbiol.">
        <title>Complete genome sequence of Corynebacterium casei LMG S-19264T (=DSM 44701T), isolated from a smear-ripened cheese.</title>
        <authorList>
            <consortium name="US DOE Joint Genome Institute (JGI-PGF)"/>
            <person name="Walter F."/>
            <person name="Albersmeier A."/>
            <person name="Kalinowski J."/>
            <person name="Ruckert C."/>
        </authorList>
    </citation>
    <scope>NUCLEOTIDE SEQUENCE [LARGE SCALE GENOMIC DNA]</scope>
    <source>
        <strain evidence="5 6">IBRC-M 10912</strain>
    </source>
</reference>
<dbReference type="PROSITE" id="PS51318">
    <property type="entry name" value="TAT"/>
    <property type="match status" value="1"/>
</dbReference>
<evidence type="ECO:0000256" key="3">
    <source>
        <dbReference type="SAM" id="MobiDB-lite"/>
    </source>
</evidence>
<evidence type="ECO:0000313" key="6">
    <source>
        <dbReference type="Proteomes" id="UP001595821"/>
    </source>
</evidence>
<evidence type="ECO:0000256" key="1">
    <source>
        <dbReference type="ARBA" id="ARBA00007787"/>
    </source>
</evidence>
<keyword evidence="2" id="KW-0813">Transport</keyword>